<feature type="region of interest" description="Disordered" evidence="1">
    <location>
        <begin position="119"/>
        <end position="158"/>
    </location>
</feature>
<gene>
    <name evidence="3" type="ORF">SAMN05216287_3715</name>
</gene>
<proteinExistence type="predicted"/>
<keyword evidence="4" id="KW-1185">Reference proteome</keyword>
<keyword evidence="2" id="KW-0732">Signal</keyword>
<protein>
    <submittedName>
        <fullName evidence="3">BNI1-related protein 1</fullName>
    </submittedName>
</protein>
<evidence type="ECO:0000256" key="1">
    <source>
        <dbReference type="SAM" id="MobiDB-lite"/>
    </source>
</evidence>
<accession>A0A1H3EGZ6</accession>
<dbReference type="OrthoDB" id="7033803at2"/>
<dbReference type="AlphaFoldDB" id="A0A1H3EGZ6"/>
<dbReference type="EMBL" id="FNNU01000006">
    <property type="protein sequence ID" value="SDX77877.1"/>
    <property type="molecule type" value="Genomic_DNA"/>
</dbReference>
<reference evidence="4" key="1">
    <citation type="submission" date="2016-10" db="EMBL/GenBank/DDBJ databases">
        <authorList>
            <person name="Varghese N."/>
            <person name="Submissions S."/>
        </authorList>
    </citation>
    <scope>NUCLEOTIDE SEQUENCE [LARGE SCALE GENOMIC DNA]</scope>
    <source>
        <strain evidence="4">NRRL B-59562</strain>
    </source>
</reference>
<feature type="chain" id="PRO_5017343169" evidence="2">
    <location>
        <begin position="19"/>
        <end position="158"/>
    </location>
</feature>
<feature type="region of interest" description="Disordered" evidence="1">
    <location>
        <begin position="42"/>
        <end position="87"/>
    </location>
</feature>
<feature type="compositionally biased region" description="Pro residues" evidence="1">
    <location>
        <begin position="131"/>
        <end position="143"/>
    </location>
</feature>
<sequence>MRMSILLALACLPCVSQATTVLKCIDAAGNVNFTQTSCPPGQHLESISELTAPPPPSGDGDPVKLAEPKAPAPATEAPPTPAQPPIVIVAPAPAPEAQGEIYESYRGYQRHVPYRHDYYPPPPGYWGKPPGSWPPPPPPPRPPAEPDKPRIKGMLMDR</sequence>
<evidence type="ECO:0000256" key="2">
    <source>
        <dbReference type="SAM" id="SignalP"/>
    </source>
</evidence>
<evidence type="ECO:0000313" key="4">
    <source>
        <dbReference type="Proteomes" id="UP000243778"/>
    </source>
</evidence>
<feature type="signal peptide" evidence="2">
    <location>
        <begin position="1"/>
        <end position="18"/>
    </location>
</feature>
<name>A0A1H3EGZ6_9PSED</name>
<feature type="compositionally biased region" description="Basic and acidic residues" evidence="1">
    <location>
        <begin position="144"/>
        <end position="158"/>
    </location>
</feature>
<dbReference type="Proteomes" id="UP000243778">
    <property type="component" value="Unassembled WGS sequence"/>
</dbReference>
<evidence type="ECO:0000313" key="3">
    <source>
        <dbReference type="EMBL" id="SDX77877.1"/>
    </source>
</evidence>
<organism evidence="3 4">
    <name type="scientific">Pseudomonas kuykendallii</name>
    <dbReference type="NCBI Taxonomy" id="1007099"/>
    <lineage>
        <taxon>Bacteria</taxon>
        <taxon>Pseudomonadati</taxon>
        <taxon>Pseudomonadota</taxon>
        <taxon>Gammaproteobacteria</taxon>
        <taxon>Pseudomonadales</taxon>
        <taxon>Pseudomonadaceae</taxon>
        <taxon>Pseudomonas</taxon>
    </lineage>
</organism>